<gene>
    <name evidence="8" type="ORF">EB837_19775</name>
</gene>
<evidence type="ECO:0000313" key="9">
    <source>
        <dbReference type="Proteomes" id="UP000268051"/>
    </source>
</evidence>
<dbReference type="GO" id="GO:0005886">
    <property type="term" value="C:plasma membrane"/>
    <property type="evidence" value="ECO:0007669"/>
    <property type="project" value="UniProtKB-SubCell"/>
</dbReference>
<comment type="caution">
    <text evidence="8">The sequence shown here is derived from an EMBL/GenBank/DDBJ whole genome shotgun (WGS) entry which is preliminary data.</text>
</comment>
<keyword evidence="6 7" id="KW-0472">Membrane</keyword>
<evidence type="ECO:0000313" key="8">
    <source>
        <dbReference type="EMBL" id="ROU11060.1"/>
    </source>
</evidence>
<accession>A0A3N2RU92</accession>
<comment type="similarity">
    <text evidence="2">Belongs to the DoxX family.</text>
</comment>
<dbReference type="Pfam" id="PF07681">
    <property type="entry name" value="DoxX"/>
    <property type="match status" value="1"/>
</dbReference>
<comment type="subcellular location">
    <subcellularLocation>
        <location evidence="1">Cell membrane</location>
        <topology evidence="1">Multi-pass membrane protein</topology>
    </subcellularLocation>
</comment>
<reference evidence="8 9" key="1">
    <citation type="submission" date="2018-10" db="EMBL/GenBank/DDBJ databases">
        <title>Horizontal transference of carbapenem resistance between Klebsiella pneumoniae and Kluyvera ascorbata during abdominal infection: a case report.</title>
        <authorList>
            <person name="Raro O.H.F."/>
            <person name="Lima-Morales D."/>
            <person name="Barth A.L."/>
            <person name="Paim T.G.S."/>
            <person name="Mott M.P."/>
            <person name="Riche C.V.W."/>
            <person name="Teixeira U.F."/>
            <person name="Waechter F."/>
            <person name="Dias C.A.G."/>
        </authorList>
    </citation>
    <scope>NUCLEOTIDE SEQUENCE [LARGE SCALE GENOMIC DNA]</scope>
    <source>
        <strain evidence="8 9">OT2</strain>
    </source>
</reference>
<protein>
    <submittedName>
        <fullName evidence="8">DoxX family protein</fullName>
    </submittedName>
</protein>
<dbReference type="AlphaFoldDB" id="A0A3N2RU92"/>
<dbReference type="Proteomes" id="UP000268051">
    <property type="component" value="Unassembled WGS sequence"/>
</dbReference>
<evidence type="ECO:0000256" key="7">
    <source>
        <dbReference type="SAM" id="Phobius"/>
    </source>
</evidence>
<dbReference type="InterPro" id="IPR032808">
    <property type="entry name" value="DoxX"/>
</dbReference>
<evidence type="ECO:0000256" key="3">
    <source>
        <dbReference type="ARBA" id="ARBA00022475"/>
    </source>
</evidence>
<evidence type="ECO:0000256" key="1">
    <source>
        <dbReference type="ARBA" id="ARBA00004651"/>
    </source>
</evidence>
<feature type="transmembrane region" description="Helical" evidence="7">
    <location>
        <begin position="104"/>
        <end position="122"/>
    </location>
</feature>
<feature type="transmembrane region" description="Helical" evidence="7">
    <location>
        <begin position="77"/>
        <end position="97"/>
    </location>
</feature>
<evidence type="ECO:0000256" key="6">
    <source>
        <dbReference type="ARBA" id="ARBA00023136"/>
    </source>
</evidence>
<sequence>MFLSIDSSYALSACKCSIKRFNCPQGSLERKMKKLEDIGFLVARILMPILFITAGWGKITGYAGTQQYMEAMGVPGFLLPLTILLEFGGGLAILFGFLTRTTALFTAGFTLLTAFIFHSNFAEGMNSLMFMKNLTIAGGYLLLGITGPGAFSIDRVLNKKW</sequence>
<feature type="transmembrane region" description="Helical" evidence="7">
    <location>
        <begin position="134"/>
        <end position="153"/>
    </location>
</feature>
<dbReference type="PANTHER" id="PTHR33452:SF1">
    <property type="entry name" value="INNER MEMBRANE PROTEIN YPHA-RELATED"/>
    <property type="match status" value="1"/>
</dbReference>
<dbReference type="OrthoDB" id="9792760at2"/>
<feature type="transmembrane region" description="Helical" evidence="7">
    <location>
        <begin position="38"/>
        <end position="57"/>
    </location>
</feature>
<name>A0A3N2RU92_9ENTR</name>
<proteinExistence type="inferred from homology"/>
<dbReference type="EMBL" id="RHFN01000026">
    <property type="protein sequence ID" value="ROU11060.1"/>
    <property type="molecule type" value="Genomic_DNA"/>
</dbReference>
<keyword evidence="3" id="KW-1003">Cell membrane</keyword>
<dbReference type="PANTHER" id="PTHR33452">
    <property type="entry name" value="OXIDOREDUCTASE CATD-RELATED"/>
    <property type="match status" value="1"/>
</dbReference>
<keyword evidence="4 7" id="KW-0812">Transmembrane</keyword>
<evidence type="ECO:0000256" key="2">
    <source>
        <dbReference type="ARBA" id="ARBA00006679"/>
    </source>
</evidence>
<organism evidence="8 9">
    <name type="scientific">Kluyvera ascorbata</name>
    <dbReference type="NCBI Taxonomy" id="51288"/>
    <lineage>
        <taxon>Bacteria</taxon>
        <taxon>Pseudomonadati</taxon>
        <taxon>Pseudomonadota</taxon>
        <taxon>Gammaproteobacteria</taxon>
        <taxon>Enterobacterales</taxon>
        <taxon>Enterobacteriaceae</taxon>
        <taxon>Kluyvera</taxon>
    </lineage>
</organism>
<keyword evidence="5 7" id="KW-1133">Transmembrane helix</keyword>
<evidence type="ECO:0000256" key="5">
    <source>
        <dbReference type="ARBA" id="ARBA00022989"/>
    </source>
</evidence>
<evidence type="ECO:0000256" key="4">
    <source>
        <dbReference type="ARBA" id="ARBA00022692"/>
    </source>
</evidence>
<dbReference type="InterPro" id="IPR051907">
    <property type="entry name" value="DoxX-like_oxidoreductase"/>
</dbReference>